<dbReference type="OrthoDB" id="9786526at2"/>
<evidence type="ECO:0000256" key="2">
    <source>
        <dbReference type="ARBA" id="ARBA00023015"/>
    </source>
</evidence>
<dbReference type="AlphaFoldDB" id="A0A3A1YG36"/>
<dbReference type="SUPFAM" id="SSF53850">
    <property type="entry name" value="Periplasmic binding protein-like II"/>
    <property type="match status" value="1"/>
</dbReference>
<evidence type="ECO:0000313" key="6">
    <source>
        <dbReference type="EMBL" id="RIY36050.1"/>
    </source>
</evidence>
<dbReference type="PANTHER" id="PTHR30537:SF5">
    <property type="entry name" value="HTH-TYPE TRANSCRIPTIONAL ACTIVATOR TTDR-RELATED"/>
    <property type="match status" value="1"/>
</dbReference>
<dbReference type="GO" id="GO:0043565">
    <property type="term" value="F:sequence-specific DNA binding"/>
    <property type="evidence" value="ECO:0007669"/>
    <property type="project" value="TreeGrafter"/>
</dbReference>
<dbReference type="CDD" id="cd08422">
    <property type="entry name" value="PBP2_CrgA_like"/>
    <property type="match status" value="1"/>
</dbReference>
<dbReference type="InterPro" id="IPR036388">
    <property type="entry name" value="WH-like_DNA-bd_sf"/>
</dbReference>
<evidence type="ECO:0000256" key="3">
    <source>
        <dbReference type="ARBA" id="ARBA00023125"/>
    </source>
</evidence>
<keyword evidence="2" id="KW-0805">Transcription regulation</keyword>
<keyword evidence="4" id="KW-0804">Transcription</keyword>
<evidence type="ECO:0000259" key="5">
    <source>
        <dbReference type="PROSITE" id="PS50931"/>
    </source>
</evidence>
<dbReference type="FunFam" id="1.10.10.10:FF:000001">
    <property type="entry name" value="LysR family transcriptional regulator"/>
    <property type="match status" value="1"/>
</dbReference>
<evidence type="ECO:0000256" key="4">
    <source>
        <dbReference type="ARBA" id="ARBA00023163"/>
    </source>
</evidence>
<dbReference type="Pfam" id="PF03466">
    <property type="entry name" value="LysR_substrate"/>
    <property type="match status" value="1"/>
</dbReference>
<keyword evidence="7" id="KW-1185">Reference proteome</keyword>
<evidence type="ECO:0000313" key="7">
    <source>
        <dbReference type="Proteomes" id="UP000265964"/>
    </source>
</evidence>
<dbReference type="PANTHER" id="PTHR30537">
    <property type="entry name" value="HTH-TYPE TRANSCRIPTIONAL REGULATOR"/>
    <property type="match status" value="1"/>
</dbReference>
<dbReference type="Proteomes" id="UP000265964">
    <property type="component" value="Unassembled WGS sequence"/>
</dbReference>
<protein>
    <recommendedName>
        <fullName evidence="5">HTH lysR-type domain-containing protein</fullName>
    </recommendedName>
</protein>
<dbReference type="PRINTS" id="PR00039">
    <property type="entry name" value="HTHLYSR"/>
</dbReference>
<comment type="caution">
    <text evidence="6">The sequence shown here is derived from an EMBL/GenBank/DDBJ whole genome shotgun (WGS) entry which is preliminary data.</text>
</comment>
<dbReference type="Gene3D" id="3.40.190.290">
    <property type="match status" value="1"/>
</dbReference>
<feature type="domain" description="HTH lysR-type" evidence="5">
    <location>
        <begin position="5"/>
        <end position="62"/>
    </location>
</feature>
<sequence>MSKFDELRLIESFIKAAETGSFTQAAQALAITPAAISKNISNLEKSLGVKLFNRTTRSLNLTSEGSEFVLQAKQVLHLLEQATEAVRHHSNEPQGKVRISTPNEIGRLFIIPLLGKLKEKYPKVVIDLDLNDRNVDLVKDGFDLVIRGGIIENSSLVARKVGSISLRLVASTQYLKRNSPPQTSQALEQHSLIVRTKQNGKPWAWRFLQDESVIYSINLEHASFSLTDVEGMLNLVLQGQGIAQLPYYLVHEHLRQGTLVSLLEDEHISEDFDLVIQYPHRQFIAARVKQVIEFFVEELRQNKGLNFN</sequence>
<dbReference type="Pfam" id="PF00126">
    <property type="entry name" value="HTH_1"/>
    <property type="match status" value="1"/>
</dbReference>
<evidence type="ECO:0000256" key="1">
    <source>
        <dbReference type="ARBA" id="ARBA00009437"/>
    </source>
</evidence>
<dbReference type="GO" id="GO:0006351">
    <property type="term" value="P:DNA-templated transcription"/>
    <property type="evidence" value="ECO:0007669"/>
    <property type="project" value="TreeGrafter"/>
</dbReference>
<comment type="similarity">
    <text evidence="1">Belongs to the LysR transcriptional regulatory family.</text>
</comment>
<dbReference type="InterPro" id="IPR058163">
    <property type="entry name" value="LysR-type_TF_proteobact-type"/>
</dbReference>
<dbReference type="RefSeq" id="WP_119534504.1">
    <property type="nucleotide sequence ID" value="NZ_NRJF01000072.1"/>
</dbReference>
<keyword evidence="3" id="KW-0238">DNA-binding</keyword>
<dbReference type="InterPro" id="IPR036390">
    <property type="entry name" value="WH_DNA-bd_sf"/>
</dbReference>
<name>A0A3A1YG36_9GAMM</name>
<dbReference type="GO" id="GO:0003700">
    <property type="term" value="F:DNA-binding transcription factor activity"/>
    <property type="evidence" value="ECO:0007669"/>
    <property type="project" value="InterPro"/>
</dbReference>
<gene>
    <name evidence="6" type="ORF">CKF59_02995</name>
</gene>
<dbReference type="InterPro" id="IPR005119">
    <property type="entry name" value="LysR_subst-bd"/>
</dbReference>
<organism evidence="6 7">
    <name type="scientific">Psittacicella gerlachiana</name>
    <dbReference type="NCBI Taxonomy" id="2028574"/>
    <lineage>
        <taxon>Bacteria</taxon>
        <taxon>Pseudomonadati</taxon>
        <taxon>Pseudomonadota</taxon>
        <taxon>Gammaproteobacteria</taxon>
        <taxon>Pasteurellales</taxon>
        <taxon>Psittacicellaceae</taxon>
        <taxon>Psittacicella</taxon>
    </lineage>
</organism>
<dbReference type="Gene3D" id="1.10.10.10">
    <property type="entry name" value="Winged helix-like DNA-binding domain superfamily/Winged helix DNA-binding domain"/>
    <property type="match status" value="1"/>
</dbReference>
<dbReference type="PROSITE" id="PS50931">
    <property type="entry name" value="HTH_LYSR"/>
    <property type="match status" value="1"/>
</dbReference>
<dbReference type="InterPro" id="IPR000847">
    <property type="entry name" value="LysR_HTH_N"/>
</dbReference>
<dbReference type="EMBL" id="NRJF01000072">
    <property type="protein sequence ID" value="RIY36050.1"/>
    <property type="molecule type" value="Genomic_DNA"/>
</dbReference>
<dbReference type="SUPFAM" id="SSF46785">
    <property type="entry name" value="Winged helix' DNA-binding domain"/>
    <property type="match status" value="1"/>
</dbReference>
<accession>A0A3A1YG36</accession>
<reference evidence="6 7" key="1">
    <citation type="submission" date="2017-08" db="EMBL/GenBank/DDBJ databases">
        <title>Reclassification of Bisgaard taxon 37 and 44.</title>
        <authorList>
            <person name="Christensen H."/>
        </authorList>
    </citation>
    <scope>NUCLEOTIDE SEQUENCE [LARGE SCALE GENOMIC DNA]</scope>
    <source>
        <strain evidence="6 7">EEAB3T1</strain>
    </source>
</reference>
<proteinExistence type="inferred from homology"/>